<keyword evidence="3" id="KW-1185">Reference proteome</keyword>
<dbReference type="EMBL" id="KN838824">
    <property type="protein sequence ID" value="KIJ93788.1"/>
    <property type="molecule type" value="Genomic_DNA"/>
</dbReference>
<dbReference type="HOGENOM" id="CLU_2622400_0_0_1"/>
<sequence>MTTTIITARRHGPTTTRHYQRKRRAPIRHRPTNVTPPPSTADWRLTTGTPHVNTHVNAHQMEGDTGHWGPHRIDDDGG</sequence>
<evidence type="ECO:0000313" key="3">
    <source>
        <dbReference type="Proteomes" id="UP000054477"/>
    </source>
</evidence>
<reference evidence="3" key="2">
    <citation type="submission" date="2015-01" db="EMBL/GenBank/DDBJ databases">
        <title>Evolutionary Origins and Diversification of the Mycorrhizal Mutualists.</title>
        <authorList>
            <consortium name="DOE Joint Genome Institute"/>
            <consortium name="Mycorrhizal Genomics Consortium"/>
            <person name="Kohler A."/>
            <person name="Kuo A."/>
            <person name="Nagy L.G."/>
            <person name="Floudas D."/>
            <person name="Copeland A."/>
            <person name="Barry K.W."/>
            <person name="Cichocki N."/>
            <person name="Veneault-Fourrey C."/>
            <person name="LaButti K."/>
            <person name="Lindquist E.A."/>
            <person name="Lipzen A."/>
            <person name="Lundell T."/>
            <person name="Morin E."/>
            <person name="Murat C."/>
            <person name="Riley R."/>
            <person name="Ohm R."/>
            <person name="Sun H."/>
            <person name="Tunlid A."/>
            <person name="Henrissat B."/>
            <person name="Grigoriev I.V."/>
            <person name="Hibbett D.S."/>
            <person name="Martin F."/>
        </authorList>
    </citation>
    <scope>NUCLEOTIDE SEQUENCE [LARGE SCALE GENOMIC DNA]</scope>
    <source>
        <strain evidence="3">LaAM-08-1</strain>
    </source>
</reference>
<feature type="compositionally biased region" description="Basic and acidic residues" evidence="1">
    <location>
        <begin position="61"/>
        <end position="78"/>
    </location>
</feature>
<feature type="compositionally biased region" description="Basic residues" evidence="1">
    <location>
        <begin position="8"/>
        <end position="31"/>
    </location>
</feature>
<evidence type="ECO:0000256" key="1">
    <source>
        <dbReference type="SAM" id="MobiDB-lite"/>
    </source>
</evidence>
<proteinExistence type="predicted"/>
<reference evidence="2 3" key="1">
    <citation type="submission" date="2014-04" db="EMBL/GenBank/DDBJ databases">
        <authorList>
            <consortium name="DOE Joint Genome Institute"/>
            <person name="Kuo A."/>
            <person name="Kohler A."/>
            <person name="Nagy L.G."/>
            <person name="Floudas D."/>
            <person name="Copeland A."/>
            <person name="Barry K.W."/>
            <person name="Cichocki N."/>
            <person name="Veneault-Fourrey C."/>
            <person name="LaButti K."/>
            <person name="Lindquist E.A."/>
            <person name="Lipzen A."/>
            <person name="Lundell T."/>
            <person name="Morin E."/>
            <person name="Murat C."/>
            <person name="Sun H."/>
            <person name="Tunlid A."/>
            <person name="Henrissat B."/>
            <person name="Grigoriev I.V."/>
            <person name="Hibbett D.S."/>
            <person name="Martin F."/>
            <person name="Nordberg H.P."/>
            <person name="Cantor M.N."/>
            <person name="Hua S.X."/>
        </authorList>
    </citation>
    <scope>NUCLEOTIDE SEQUENCE [LARGE SCALE GENOMIC DNA]</scope>
    <source>
        <strain evidence="2 3">LaAM-08-1</strain>
    </source>
</reference>
<accession>A0A0C9WXY5</accession>
<evidence type="ECO:0000313" key="2">
    <source>
        <dbReference type="EMBL" id="KIJ93788.1"/>
    </source>
</evidence>
<feature type="region of interest" description="Disordered" evidence="1">
    <location>
        <begin position="1"/>
        <end position="51"/>
    </location>
</feature>
<protein>
    <submittedName>
        <fullName evidence="2">Uncharacterized protein</fullName>
    </submittedName>
</protein>
<organism evidence="2 3">
    <name type="scientific">Laccaria amethystina LaAM-08-1</name>
    <dbReference type="NCBI Taxonomy" id="1095629"/>
    <lineage>
        <taxon>Eukaryota</taxon>
        <taxon>Fungi</taxon>
        <taxon>Dikarya</taxon>
        <taxon>Basidiomycota</taxon>
        <taxon>Agaricomycotina</taxon>
        <taxon>Agaricomycetes</taxon>
        <taxon>Agaricomycetidae</taxon>
        <taxon>Agaricales</taxon>
        <taxon>Agaricineae</taxon>
        <taxon>Hydnangiaceae</taxon>
        <taxon>Laccaria</taxon>
    </lineage>
</organism>
<dbReference type="Proteomes" id="UP000054477">
    <property type="component" value="Unassembled WGS sequence"/>
</dbReference>
<feature type="region of interest" description="Disordered" evidence="1">
    <location>
        <begin position="59"/>
        <end position="78"/>
    </location>
</feature>
<name>A0A0C9WXY5_9AGAR</name>
<dbReference type="AlphaFoldDB" id="A0A0C9WXY5"/>
<gene>
    <name evidence="2" type="ORF">K443DRAFT_12603</name>
</gene>